<dbReference type="Gene3D" id="3.40.630.30">
    <property type="match status" value="1"/>
</dbReference>
<evidence type="ECO:0000313" key="2">
    <source>
        <dbReference type="EMBL" id="PCG08120.1"/>
    </source>
</evidence>
<feature type="domain" description="N-acetyltransferase" evidence="1">
    <location>
        <begin position="7"/>
        <end position="176"/>
    </location>
</feature>
<dbReference type="PANTHER" id="PTHR43792:SF1">
    <property type="entry name" value="N-ACETYLTRANSFERASE DOMAIN-CONTAINING PROTEIN"/>
    <property type="match status" value="1"/>
</dbReference>
<dbReference type="Pfam" id="PF13302">
    <property type="entry name" value="Acetyltransf_3"/>
    <property type="match status" value="1"/>
</dbReference>
<organism evidence="2 3">
    <name type="scientific">Sphingomonas ginsenosidimutans</name>
    <dbReference type="NCBI Taxonomy" id="862134"/>
    <lineage>
        <taxon>Bacteria</taxon>
        <taxon>Pseudomonadati</taxon>
        <taxon>Pseudomonadota</taxon>
        <taxon>Alphaproteobacteria</taxon>
        <taxon>Sphingomonadales</taxon>
        <taxon>Sphingomonadaceae</taxon>
        <taxon>Sphingomonas</taxon>
    </lineage>
</organism>
<name>A0A2A4HUR1_9SPHN</name>
<comment type="caution">
    <text evidence="2">The sequence shown here is derived from an EMBL/GenBank/DDBJ whole genome shotgun (WGS) entry which is preliminary data.</text>
</comment>
<evidence type="ECO:0000313" key="3">
    <source>
        <dbReference type="Proteomes" id="UP000218784"/>
    </source>
</evidence>
<sequence>MIGTRRLILRPWRRSDVASLYAMGQDAEVMRYLGPPDSMADCRRLKDRMTESQARHGHCFWALERRSDRAFIGFCGLKRGRKGTPIAGELEISWRLARDAWGQGLALEAARASLSWGWRNLDAPAATAVTVPANWRSRGLMERLGMLRDPGGDFDHPDMARGDPLRHHIRYRIARPVKSPLMS</sequence>
<dbReference type="GO" id="GO:0016747">
    <property type="term" value="F:acyltransferase activity, transferring groups other than amino-acyl groups"/>
    <property type="evidence" value="ECO:0007669"/>
    <property type="project" value="InterPro"/>
</dbReference>
<protein>
    <submittedName>
        <fullName evidence="2">GNAT family N-acetyltransferase</fullName>
    </submittedName>
</protein>
<dbReference type="InterPro" id="IPR016181">
    <property type="entry name" value="Acyl_CoA_acyltransferase"/>
</dbReference>
<dbReference type="SUPFAM" id="SSF55729">
    <property type="entry name" value="Acyl-CoA N-acyltransferases (Nat)"/>
    <property type="match status" value="1"/>
</dbReference>
<gene>
    <name evidence="2" type="ORF">COA17_15425</name>
</gene>
<evidence type="ECO:0000259" key="1">
    <source>
        <dbReference type="PROSITE" id="PS51186"/>
    </source>
</evidence>
<dbReference type="InterPro" id="IPR051531">
    <property type="entry name" value="N-acetyltransferase"/>
</dbReference>
<keyword evidence="3" id="KW-1185">Reference proteome</keyword>
<keyword evidence="2" id="KW-0808">Transferase</keyword>
<dbReference type="PROSITE" id="PS51186">
    <property type="entry name" value="GNAT"/>
    <property type="match status" value="1"/>
</dbReference>
<reference evidence="2 3" key="1">
    <citation type="submission" date="2017-09" db="EMBL/GenBank/DDBJ databases">
        <title>Sphingomonas ginsenosidimutans KACC 14949, whole genome shotgun sequence.</title>
        <authorList>
            <person name="Feng G."/>
            <person name="Zhu H."/>
        </authorList>
    </citation>
    <scope>NUCLEOTIDE SEQUENCE [LARGE SCALE GENOMIC DNA]</scope>
    <source>
        <strain evidence="2 3">KACC 14949</strain>
    </source>
</reference>
<dbReference type="RefSeq" id="WP_096613645.1">
    <property type="nucleotide sequence ID" value="NZ_NWVD01000008.1"/>
</dbReference>
<dbReference type="PANTHER" id="PTHR43792">
    <property type="entry name" value="GNAT FAMILY, PUTATIVE (AFU_ORTHOLOGUE AFUA_3G00765)-RELATED-RELATED"/>
    <property type="match status" value="1"/>
</dbReference>
<accession>A0A2A4HUR1</accession>
<dbReference type="EMBL" id="NWVD01000008">
    <property type="protein sequence ID" value="PCG08120.1"/>
    <property type="molecule type" value="Genomic_DNA"/>
</dbReference>
<dbReference type="AlphaFoldDB" id="A0A2A4HUR1"/>
<dbReference type="InterPro" id="IPR000182">
    <property type="entry name" value="GNAT_dom"/>
</dbReference>
<dbReference type="Proteomes" id="UP000218784">
    <property type="component" value="Unassembled WGS sequence"/>
</dbReference>
<proteinExistence type="predicted"/>